<keyword evidence="4" id="KW-0333">Golgi apparatus</keyword>
<dbReference type="GO" id="GO:0000139">
    <property type="term" value="C:Golgi membrane"/>
    <property type="evidence" value="ECO:0007669"/>
    <property type="project" value="UniProtKB-SubCell"/>
</dbReference>
<evidence type="ECO:0000256" key="2">
    <source>
        <dbReference type="ARBA" id="ARBA00022692"/>
    </source>
</evidence>
<proteinExistence type="inferred from homology"/>
<keyword evidence="6" id="KW-0325">Glycoprotein</keyword>
<dbReference type="InterPro" id="IPR019352">
    <property type="entry name" value="SPRING1"/>
</dbReference>
<protein>
    <recommendedName>
        <fullName evidence="8">SREBP regulating gene protein</fullName>
    </recommendedName>
</protein>
<reference evidence="9" key="1">
    <citation type="submission" date="2021-04" db="EMBL/GenBank/DDBJ databases">
        <authorList>
            <person name="Tunstrom K."/>
        </authorList>
    </citation>
    <scope>NUCLEOTIDE SEQUENCE</scope>
</reference>
<evidence type="ECO:0000256" key="4">
    <source>
        <dbReference type="ARBA" id="ARBA00023034"/>
    </source>
</evidence>
<keyword evidence="3" id="KW-1133">Transmembrane helix</keyword>
<evidence type="ECO:0000256" key="7">
    <source>
        <dbReference type="ARBA" id="ARBA00023461"/>
    </source>
</evidence>
<evidence type="ECO:0000256" key="1">
    <source>
        <dbReference type="ARBA" id="ARBA00004194"/>
    </source>
</evidence>
<comment type="caution">
    <text evidence="9">The sequence shown here is derived from an EMBL/GenBank/DDBJ whole genome shotgun (WGS) entry which is preliminary data.</text>
</comment>
<dbReference type="PANTHER" id="PTHR13481:SF0">
    <property type="entry name" value="SREBP REGULATING GENE PROTEIN"/>
    <property type="match status" value="1"/>
</dbReference>
<dbReference type="OrthoDB" id="70142at2759"/>
<dbReference type="AlphaFoldDB" id="A0A8S3WK84"/>
<keyword evidence="10" id="KW-1185">Reference proteome</keyword>
<keyword evidence="5" id="KW-0472">Membrane</keyword>
<dbReference type="Proteomes" id="UP000691718">
    <property type="component" value="Unassembled WGS sequence"/>
</dbReference>
<evidence type="ECO:0000313" key="9">
    <source>
        <dbReference type="EMBL" id="CAG4965092.1"/>
    </source>
</evidence>
<dbReference type="EMBL" id="CAJQZP010000508">
    <property type="protein sequence ID" value="CAG4965092.1"/>
    <property type="molecule type" value="Genomic_DNA"/>
</dbReference>
<organism evidence="9 10">
    <name type="scientific">Parnassius apollo</name>
    <name type="common">Apollo butterfly</name>
    <name type="synonym">Papilio apollo</name>
    <dbReference type="NCBI Taxonomy" id="110799"/>
    <lineage>
        <taxon>Eukaryota</taxon>
        <taxon>Metazoa</taxon>
        <taxon>Ecdysozoa</taxon>
        <taxon>Arthropoda</taxon>
        <taxon>Hexapoda</taxon>
        <taxon>Insecta</taxon>
        <taxon>Pterygota</taxon>
        <taxon>Neoptera</taxon>
        <taxon>Endopterygota</taxon>
        <taxon>Lepidoptera</taxon>
        <taxon>Glossata</taxon>
        <taxon>Ditrysia</taxon>
        <taxon>Papilionoidea</taxon>
        <taxon>Papilionidae</taxon>
        <taxon>Parnassiinae</taxon>
        <taxon>Parnassini</taxon>
        <taxon>Parnassius</taxon>
        <taxon>Parnassius</taxon>
    </lineage>
</organism>
<dbReference type="PANTHER" id="PTHR13481">
    <property type="entry name" value="SREBP REGULATING GENE PROTEIN"/>
    <property type="match status" value="1"/>
</dbReference>
<dbReference type="Pfam" id="PF10218">
    <property type="entry name" value="SPRING1"/>
    <property type="match status" value="1"/>
</dbReference>
<accession>A0A8S3WK84</accession>
<evidence type="ECO:0000256" key="6">
    <source>
        <dbReference type="ARBA" id="ARBA00023180"/>
    </source>
</evidence>
<comment type="subcellular location">
    <subcellularLocation>
        <location evidence="1">Golgi apparatus membrane</location>
        <topology evidence="1">Single-pass membrane protein</topology>
    </subcellularLocation>
</comment>
<keyword evidence="2" id="KW-0812">Transmembrane</keyword>
<name>A0A8S3WK84_PARAO</name>
<comment type="similarity">
    <text evidence="7">Belongs to the SPRING family.</text>
</comment>
<dbReference type="GO" id="GO:2000640">
    <property type="term" value="P:positive regulation of SREBP signaling pathway"/>
    <property type="evidence" value="ECO:0007669"/>
    <property type="project" value="InterPro"/>
</dbReference>
<evidence type="ECO:0000256" key="3">
    <source>
        <dbReference type="ARBA" id="ARBA00022989"/>
    </source>
</evidence>
<evidence type="ECO:0000256" key="5">
    <source>
        <dbReference type="ARBA" id="ARBA00023136"/>
    </source>
</evidence>
<sequence>MCSALNFCTEEGTVVEIFLEGPSCHLSMPYFWSKVRAMLRRNSTVYIIAHLPENYGDIPLLASNCNPGHNRNMVYQDISIAQKPFVWRTLQEHNDTNNLITCRNSVQGKSIIVDDRGYVCRRKDLFKTGCCNTEAEDTTRYSCETCKDNNCCIIYEYCVSCCLDPSKRDMLELVLSKLSAEENVLFRSLTDDYELCLAKCRTSSHSVLHENSYRDPAHKHCFGDEPPGTRTPD</sequence>
<evidence type="ECO:0000256" key="8">
    <source>
        <dbReference type="ARBA" id="ARBA00023485"/>
    </source>
</evidence>
<gene>
    <name evidence="9" type="ORF">PAPOLLO_LOCUS7342</name>
</gene>
<evidence type="ECO:0000313" key="10">
    <source>
        <dbReference type="Proteomes" id="UP000691718"/>
    </source>
</evidence>